<accession>A0ABU5GYK4</accession>
<dbReference type="InterPro" id="IPR041916">
    <property type="entry name" value="Anti_sigma_zinc_sf"/>
</dbReference>
<name>A0ABU5GYK4_9BACT</name>
<dbReference type="RefSeq" id="WP_321544333.1">
    <property type="nucleotide sequence ID" value="NZ_JAXIVS010000001.1"/>
</dbReference>
<evidence type="ECO:0000259" key="2">
    <source>
        <dbReference type="Pfam" id="PF13490"/>
    </source>
</evidence>
<organism evidence="3 4">
    <name type="scientific">Hyalangium rubrum</name>
    <dbReference type="NCBI Taxonomy" id="3103134"/>
    <lineage>
        <taxon>Bacteria</taxon>
        <taxon>Pseudomonadati</taxon>
        <taxon>Myxococcota</taxon>
        <taxon>Myxococcia</taxon>
        <taxon>Myxococcales</taxon>
        <taxon>Cystobacterineae</taxon>
        <taxon>Archangiaceae</taxon>
        <taxon>Hyalangium</taxon>
    </lineage>
</organism>
<keyword evidence="1" id="KW-1133">Transmembrane helix</keyword>
<dbReference type="EMBL" id="JAXIVS010000001">
    <property type="protein sequence ID" value="MDY7225627.1"/>
    <property type="molecule type" value="Genomic_DNA"/>
</dbReference>
<dbReference type="Pfam" id="PF13490">
    <property type="entry name" value="zf-HC2"/>
    <property type="match status" value="1"/>
</dbReference>
<keyword evidence="4" id="KW-1185">Reference proteome</keyword>
<dbReference type="Proteomes" id="UP001291309">
    <property type="component" value="Unassembled WGS sequence"/>
</dbReference>
<evidence type="ECO:0000256" key="1">
    <source>
        <dbReference type="SAM" id="Phobius"/>
    </source>
</evidence>
<feature type="transmembrane region" description="Helical" evidence="1">
    <location>
        <begin position="89"/>
        <end position="108"/>
    </location>
</feature>
<evidence type="ECO:0000313" key="4">
    <source>
        <dbReference type="Proteomes" id="UP001291309"/>
    </source>
</evidence>
<proteinExistence type="predicted"/>
<gene>
    <name evidence="3" type="ORF">SYV04_04500</name>
</gene>
<reference evidence="3 4" key="1">
    <citation type="submission" date="2023-12" db="EMBL/GenBank/DDBJ databases">
        <title>the genome sequence of Hyalangium sp. s54d21.</title>
        <authorList>
            <person name="Zhang X."/>
        </authorList>
    </citation>
    <scope>NUCLEOTIDE SEQUENCE [LARGE SCALE GENOMIC DNA]</scope>
    <source>
        <strain evidence="4">s54d21</strain>
    </source>
</reference>
<comment type="caution">
    <text evidence="3">The sequence shown here is derived from an EMBL/GenBank/DDBJ whole genome shotgun (WGS) entry which is preliminary data.</text>
</comment>
<sequence>MSACQDYEELLTLHAAEALEPQEEARVRVHLETCAACRSEAESTARVLAQVALPPPSPAERERLEALPRRVMGAWRREQVRQSLRGRTVGVIAAAAAVLMLMVVPSLVRRDAPRSVASPSSPAALASESEVAAEFEQWASADPLTEVLDPELLLDDEGAWDEDAELDFSEDDLF</sequence>
<feature type="domain" description="Putative zinc-finger" evidence="2">
    <location>
        <begin position="4"/>
        <end position="38"/>
    </location>
</feature>
<keyword evidence="1" id="KW-0812">Transmembrane</keyword>
<evidence type="ECO:0000313" key="3">
    <source>
        <dbReference type="EMBL" id="MDY7225627.1"/>
    </source>
</evidence>
<keyword evidence="1" id="KW-0472">Membrane</keyword>
<dbReference type="Gene3D" id="1.10.10.1320">
    <property type="entry name" value="Anti-sigma factor, zinc-finger domain"/>
    <property type="match status" value="1"/>
</dbReference>
<protein>
    <submittedName>
        <fullName evidence="3">Zf-HC2 domain-containing protein</fullName>
    </submittedName>
</protein>
<dbReference type="InterPro" id="IPR027383">
    <property type="entry name" value="Znf_put"/>
</dbReference>